<evidence type="ECO:0000313" key="1">
    <source>
        <dbReference type="EMBL" id="OYR87494.1"/>
    </source>
</evidence>
<dbReference type="Proteomes" id="UP000216316">
    <property type="component" value="Unassembled WGS sequence"/>
</dbReference>
<evidence type="ECO:0000313" key="3">
    <source>
        <dbReference type="Proteomes" id="UP000215828"/>
    </source>
</evidence>
<evidence type="ECO:0000313" key="4">
    <source>
        <dbReference type="Proteomes" id="UP000216316"/>
    </source>
</evidence>
<dbReference type="EMBL" id="NGNV01000044">
    <property type="protein sequence ID" value="OYR87494.1"/>
    <property type="molecule type" value="Genomic_DNA"/>
</dbReference>
<sequence>MISNEQRAHDLALTTAKLFAEQQFELALRSPKANIEITTDIYPIYVKAYKAALESINRDFN</sequence>
<reference evidence="3 4" key="3">
    <citation type="submission" date="2017-09" db="EMBL/GenBank/DDBJ databases">
        <title>Tripartite evolution among Lactobacillus johnsonii, Lactobacillus taiwanensis, Lactobacillus reuteri and their rodent host.</title>
        <authorList>
            <person name="Wang T."/>
            <person name="Knowles S."/>
            <person name="Cheng C."/>
        </authorList>
    </citation>
    <scope>NUCLEOTIDE SEQUENCE [LARGE SCALE GENOMIC DNA]</scope>
    <source>
        <strain evidence="2 3">609q</strain>
        <strain evidence="1 4">609u</strain>
    </source>
</reference>
<reference evidence="2 3" key="1">
    <citation type="submission" date="2017-04" db="EMBL/GenBank/DDBJ databases">
        <authorList>
            <person name="Afonso C.L."/>
            <person name="Miller P.J."/>
            <person name="Scott M.A."/>
            <person name="Spackman E."/>
            <person name="Goraichik I."/>
            <person name="Dimitrov K.M."/>
            <person name="Suarez D.L."/>
            <person name="Swayne D.E."/>
        </authorList>
    </citation>
    <scope>NUCLEOTIDE SEQUENCE [LARGE SCALE GENOMIC DNA]</scope>
    <source>
        <strain evidence="2 3">609q</strain>
    </source>
</reference>
<dbReference type="EMBL" id="NGNX01000033">
    <property type="protein sequence ID" value="OYR91112.1"/>
    <property type="molecule type" value="Genomic_DNA"/>
</dbReference>
<name>A0A256LF04_9LACO</name>
<gene>
    <name evidence="1" type="ORF">CBF53_08630</name>
    <name evidence="2" type="ORF">CBF70_08065</name>
</gene>
<dbReference type="Proteomes" id="UP000215828">
    <property type="component" value="Unassembled WGS sequence"/>
</dbReference>
<protein>
    <submittedName>
        <fullName evidence="2">Uncharacterized protein</fullName>
    </submittedName>
</protein>
<reference evidence="1 4" key="2">
    <citation type="submission" date="2017-05" db="EMBL/GenBank/DDBJ databases">
        <authorList>
            <person name="Lin X.B."/>
            <person name="Stothard P."/>
            <person name="Tasseva G."/>
            <person name="Walter J."/>
        </authorList>
    </citation>
    <scope>NUCLEOTIDE SEQUENCE [LARGE SCALE GENOMIC DNA]</scope>
    <source>
        <strain evidence="1 4">609u</strain>
    </source>
</reference>
<dbReference type="AlphaFoldDB" id="A0A256LF04"/>
<accession>A0A256LF04</accession>
<proteinExistence type="predicted"/>
<dbReference type="RefSeq" id="WP_094496365.1">
    <property type="nucleotide sequence ID" value="NZ_NGNV01000044.1"/>
</dbReference>
<evidence type="ECO:0000313" key="2">
    <source>
        <dbReference type="EMBL" id="OYR91112.1"/>
    </source>
</evidence>
<comment type="caution">
    <text evidence="2">The sequence shown here is derived from an EMBL/GenBank/DDBJ whole genome shotgun (WGS) entry which is preliminary data.</text>
</comment>
<organism evidence="2 3">
    <name type="scientific">Lactobacillus taiwanensis</name>
    <dbReference type="NCBI Taxonomy" id="508451"/>
    <lineage>
        <taxon>Bacteria</taxon>
        <taxon>Bacillati</taxon>
        <taxon>Bacillota</taxon>
        <taxon>Bacilli</taxon>
        <taxon>Lactobacillales</taxon>
        <taxon>Lactobacillaceae</taxon>
        <taxon>Lactobacillus</taxon>
    </lineage>
</organism>
<keyword evidence="4" id="KW-1185">Reference proteome</keyword>